<gene>
    <name evidence="1" type="ORF">MILVUS5_LOCUS34092</name>
</gene>
<organism evidence="1 2">
    <name type="scientific">Trifolium pratense</name>
    <name type="common">Red clover</name>
    <dbReference type="NCBI Taxonomy" id="57577"/>
    <lineage>
        <taxon>Eukaryota</taxon>
        <taxon>Viridiplantae</taxon>
        <taxon>Streptophyta</taxon>
        <taxon>Embryophyta</taxon>
        <taxon>Tracheophyta</taxon>
        <taxon>Spermatophyta</taxon>
        <taxon>Magnoliopsida</taxon>
        <taxon>eudicotyledons</taxon>
        <taxon>Gunneridae</taxon>
        <taxon>Pentapetalae</taxon>
        <taxon>rosids</taxon>
        <taxon>fabids</taxon>
        <taxon>Fabales</taxon>
        <taxon>Fabaceae</taxon>
        <taxon>Papilionoideae</taxon>
        <taxon>50 kb inversion clade</taxon>
        <taxon>NPAAA clade</taxon>
        <taxon>Hologalegina</taxon>
        <taxon>IRL clade</taxon>
        <taxon>Trifolieae</taxon>
        <taxon>Trifolium</taxon>
    </lineage>
</organism>
<dbReference type="Proteomes" id="UP001177021">
    <property type="component" value="Unassembled WGS sequence"/>
</dbReference>
<evidence type="ECO:0000313" key="1">
    <source>
        <dbReference type="EMBL" id="CAJ2669984.1"/>
    </source>
</evidence>
<proteinExistence type="predicted"/>
<reference evidence="1" key="1">
    <citation type="submission" date="2023-10" db="EMBL/GenBank/DDBJ databases">
        <authorList>
            <person name="Rodriguez Cubillos JULIANA M."/>
            <person name="De Vega J."/>
        </authorList>
    </citation>
    <scope>NUCLEOTIDE SEQUENCE</scope>
</reference>
<evidence type="ECO:0000313" key="2">
    <source>
        <dbReference type="Proteomes" id="UP001177021"/>
    </source>
</evidence>
<protein>
    <submittedName>
        <fullName evidence="1">Uncharacterized protein</fullName>
    </submittedName>
</protein>
<dbReference type="EMBL" id="CASHSV030000615">
    <property type="protein sequence ID" value="CAJ2669984.1"/>
    <property type="molecule type" value="Genomic_DNA"/>
</dbReference>
<accession>A0ACB0LNK7</accession>
<comment type="caution">
    <text evidence="1">The sequence shown here is derived from an EMBL/GenBank/DDBJ whole genome shotgun (WGS) entry which is preliminary data.</text>
</comment>
<keyword evidence="2" id="KW-1185">Reference proteome</keyword>
<name>A0ACB0LNK7_TRIPR</name>
<sequence>MSYLEDDSGRRISDSSGMCELATNYFSNLFQKQHSVRDPVIDVIPTTILDSDNEYLTAPFTIAEFKEALFSMKPEKCPGPDGFNPGFYQHFWNLCSHDIFTECCSWLNTGQFPATLNMTNIALIPKGEEQKTMKDWRPISLCNVIYKIVSKVLANRLKKVLNKCISDNQSAFVPERSILDNAMVAIEIVHFMKSKTRGKIGNVALKLDISKAYDRIDWTYLEEVMIKMGFSQQWVRWVMMCVESVDYSVIVNEEMVGHIIPGRGLRQGDPLSPYLFIICAEGLSALIREAEGRGDIHGTKICTNAPIISHLLFADDCFLFFRANEHEAHTMKNILVTYEAASGQAISLPKSEIFCSRNVPQTVKNRMTNILGVQAVLGTGKYLGLPSMVGRSKKATFNFIKDRVWRKINSWSSKCLSKAGREILIKSVLQAIPSYVMSIFLIPTSLIDSIEKMMNSFWWGHGGANNRGIHWLSWEKLSVHKNSGGMGFKDLMTFNLAMLGKQGWKFHANPNSLVSRLFKARYFPHNNFLASSVGHNPSFVWRSIHKAKFLVRAGSRWCIGPGADIPILGEPWLKNGECISVANNNNNVQLLQHATVEYLIDSSTKEWNRDIVNTLFDQVTAEAIFKTPLVEQVHSDKLVWKAEKNGIYSVRSAYRLCVEELIDTSHLKRPGCWSSIWRLKVPPKVKNLVWRICRGCFPTRARLRDKGVQCPPNCVVCDDNYEDTVHILFTCPLSIQVWSASGLWNRVEGAVNTTSTAPETIFLLLQQLNLQESARMAAIMWSLWKHRNLKLWQNTTATCAQIVEKAMQLLDAWVQANNSNMLTPNSADMAATEHGNSAESSRSTAGLMACKWEKPTQGRYKCNIDASFTTQFNRVGIGMCIRDDEGRFVLAKTIWKSPICNVDLGEALGLLHAIRWIQNLQIDNVDFAMDAKNVVDEFHNEGSVLTEVGDVVEECKRLFSLYFENSRVEFTKRQANEVAHALARVAPSLASSNIFIDVPTCIRDLVMNEML</sequence>